<evidence type="ECO:0000256" key="9">
    <source>
        <dbReference type="SAM" id="Coils"/>
    </source>
</evidence>
<dbReference type="PRINTS" id="PR00045">
    <property type="entry name" value="SIGMA54FCT"/>
</dbReference>
<sequence>MLKQSLQQKLLQKLSPQQIQLIKLLEVPTLQLEQRVKKEIEENPALEEGNDNYEDEYQQEDDYQEDDSGDEFSMDDYIEDDEIPNYKLQASNYSKDDEHTEIPYSEGASFHEFLRNQLSLKVSLDEEKRTLAEYIIGNIDDDGYLRRNLKSIVDDLAFSQGIRTNETDLFMLLKKIQELDPPGVGARDLQECLLLQIERKDFDKESVKYAEKILRHHFVEFTKKHYEKIIKRLNISRDQLKEALDEILHLNPKPGGAFSDPSAANVHAIIPDFILDNNNGKLELSLNSRNVPELHVSQTYADMLKAFAKDKKSRTKQDKEAITFVKQKLDSARWFIDAIQQRQATLLLTMNAILEYQYEYFQDGDERKLKPMILKDIAEETGLDISTISRVANSKYIQTDFGIFPLKSFFSEGMQTEDGEEVSTREIKNILKDCITNESKSKPLTDEKLTNILKDKGYKIARRTVAKYREQLDIPVARLRKEV</sequence>
<evidence type="ECO:0000256" key="4">
    <source>
        <dbReference type="ARBA" id="ARBA00022695"/>
    </source>
</evidence>
<feature type="region of interest" description="Disordered" evidence="10">
    <location>
        <begin position="39"/>
        <end position="75"/>
    </location>
</feature>
<evidence type="ECO:0000256" key="1">
    <source>
        <dbReference type="ARBA" id="ARBA00008798"/>
    </source>
</evidence>
<evidence type="ECO:0000256" key="5">
    <source>
        <dbReference type="ARBA" id="ARBA00023015"/>
    </source>
</evidence>
<dbReference type="Pfam" id="PF04552">
    <property type="entry name" value="Sigma54_DBD"/>
    <property type="match status" value="1"/>
</dbReference>
<keyword evidence="3" id="KW-0808">Transferase</keyword>
<keyword evidence="9" id="KW-0175">Coiled coil</keyword>
<feature type="compositionally biased region" description="Acidic residues" evidence="10">
    <location>
        <begin position="42"/>
        <end position="75"/>
    </location>
</feature>
<evidence type="ECO:0000313" key="14">
    <source>
        <dbReference type="Proteomes" id="UP000064893"/>
    </source>
</evidence>
<proteinExistence type="inferred from homology"/>
<evidence type="ECO:0000256" key="3">
    <source>
        <dbReference type="ARBA" id="ARBA00022679"/>
    </source>
</evidence>
<name>A0A0S2HZW0_9BACT</name>
<accession>A0A0S2HZW0</accession>
<evidence type="ECO:0000256" key="7">
    <source>
        <dbReference type="ARBA" id="ARBA00023125"/>
    </source>
</evidence>
<dbReference type="InterPro" id="IPR000394">
    <property type="entry name" value="RNA_pol_sigma_54"/>
</dbReference>
<dbReference type="Gene3D" id="1.10.10.1330">
    <property type="entry name" value="RNA polymerase sigma-54 factor, core-binding domain"/>
    <property type="match status" value="1"/>
</dbReference>
<dbReference type="GO" id="GO:0001216">
    <property type="term" value="F:DNA-binding transcription activator activity"/>
    <property type="evidence" value="ECO:0007669"/>
    <property type="project" value="InterPro"/>
</dbReference>
<dbReference type="EMBL" id="CP013118">
    <property type="protein sequence ID" value="ALO15563.1"/>
    <property type="molecule type" value="Genomic_DNA"/>
</dbReference>
<feature type="coiled-coil region" evidence="9">
    <location>
        <begin position="223"/>
        <end position="250"/>
    </location>
</feature>
<dbReference type="GO" id="GO:0000428">
    <property type="term" value="C:DNA-directed RNA polymerase complex"/>
    <property type="evidence" value="ECO:0007669"/>
    <property type="project" value="UniProtKB-KW"/>
</dbReference>
<dbReference type="NCBIfam" id="TIGR02395">
    <property type="entry name" value="rpoN_sigma"/>
    <property type="match status" value="1"/>
</dbReference>
<dbReference type="KEGG" id="blq:L21SP5_01924"/>
<dbReference type="InterPro" id="IPR007046">
    <property type="entry name" value="RNA_pol_sigma_54_core-bd"/>
</dbReference>
<dbReference type="RefSeq" id="WP_057953011.1">
    <property type="nucleotide sequence ID" value="NZ_CP013118.1"/>
</dbReference>
<dbReference type="GO" id="GO:0003677">
    <property type="term" value="F:DNA binding"/>
    <property type="evidence" value="ECO:0007669"/>
    <property type="project" value="UniProtKB-KW"/>
</dbReference>
<reference evidence="13 14" key="1">
    <citation type="submission" date="2015-11" db="EMBL/GenBank/DDBJ databases">
        <title>Description and complete genome sequence of a novel strain predominating in hypersaline microbial mats and representing a new family of the Bacteriodetes phylum.</title>
        <authorList>
            <person name="Spring S."/>
            <person name="Bunk B."/>
            <person name="Sproer C."/>
            <person name="Klenk H.-P."/>
        </authorList>
    </citation>
    <scope>NUCLEOTIDE SEQUENCE [LARGE SCALE GENOMIC DNA]</scope>
    <source>
        <strain evidence="13 14">L21-Spi-D4</strain>
    </source>
</reference>
<evidence type="ECO:0000256" key="10">
    <source>
        <dbReference type="SAM" id="MobiDB-lite"/>
    </source>
</evidence>
<evidence type="ECO:0000256" key="8">
    <source>
        <dbReference type="ARBA" id="ARBA00023163"/>
    </source>
</evidence>
<evidence type="ECO:0000256" key="2">
    <source>
        <dbReference type="ARBA" id="ARBA00022478"/>
    </source>
</evidence>
<gene>
    <name evidence="13" type="primary">rpoN1</name>
    <name evidence="13" type="ORF">L21SP5_01924</name>
</gene>
<evidence type="ECO:0000259" key="11">
    <source>
        <dbReference type="Pfam" id="PF04552"/>
    </source>
</evidence>
<dbReference type="PATRIC" id="fig|1307839.3.peg.2032"/>
<keyword evidence="8" id="KW-0804">Transcription</keyword>
<evidence type="ECO:0000259" key="12">
    <source>
        <dbReference type="Pfam" id="PF04963"/>
    </source>
</evidence>
<dbReference type="InterPro" id="IPR007634">
    <property type="entry name" value="RNA_pol_sigma_54_DNA-bd"/>
</dbReference>
<keyword evidence="4" id="KW-0548">Nucleotidyltransferase</keyword>
<feature type="domain" description="RNA polymerase sigma factor 54 core-binding" evidence="12">
    <location>
        <begin position="105"/>
        <end position="300"/>
    </location>
</feature>
<dbReference type="PANTHER" id="PTHR32248:SF4">
    <property type="entry name" value="RNA POLYMERASE SIGMA-54 FACTOR"/>
    <property type="match status" value="1"/>
</dbReference>
<dbReference type="Proteomes" id="UP000064893">
    <property type="component" value="Chromosome"/>
</dbReference>
<protein>
    <submittedName>
        <fullName evidence="13">RNA polymerase sigma-54 factor 1</fullName>
    </submittedName>
</protein>
<keyword evidence="2" id="KW-0240">DNA-directed RNA polymerase</keyword>
<dbReference type="PROSITE" id="PS00718">
    <property type="entry name" value="SIGMA54_2"/>
    <property type="match status" value="1"/>
</dbReference>
<dbReference type="PIRSF" id="PIRSF000774">
    <property type="entry name" value="RpoN"/>
    <property type="match status" value="1"/>
</dbReference>
<dbReference type="PANTHER" id="PTHR32248">
    <property type="entry name" value="RNA POLYMERASE SIGMA-54 FACTOR"/>
    <property type="match status" value="1"/>
</dbReference>
<dbReference type="InterPro" id="IPR038709">
    <property type="entry name" value="RpoN_core-bd_sf"/>
</dbReference>
<dbReference type="PROSITE" id="PS50044">
    <property type="entry name" value="SIGMA54_3"/>
    <property type="match status" value="1"/>
</dbReference>
<dbReference type="GO" id="GO:0016987">
    <property type="term" value="F:sigma factor activity"/>
    <property type="evidence" value="ECO:0007669"/>
    <property type="project" value="UniProtKB-KW"/>
</dbReference>
<dbReference type="GO" id="GO:0016779">
    <property type="term" value="F:nucleotidyltransferase activity"/>
    <property type="evidence" value="ECO:0007669"/>
    <property type="project" value="UniProtKB-KW"/>
</dbReference>
<dbReference type="Pfam" id="PF00309">
    <property type="entry name" value="Sigma54_AID"/>
    <property type="match status" value="1"/>
</dbReference>
<evidence type="ECO:0000256" key="6">
    <source>
        <dbReference type="ARBA" id="ARBA00023082"/>
    </source>
</evidence>
<evidence type="ECO:0000313" key="13">
    <source>
        <dbReference type="EMBL" id="ALO15563.1"/>
    </source>
</evidence>
<keyword evidence="7" id="KW-0238">DNA-binding</keyword>
<feature type="domain" description="RNA polymerase sigma factor 54 DNA-binding" evidence="11">
    <location>
        <begin position="324"/>
        <end position="481"/>
    </location>
</feature>
<keyword evidence="14" id="KW-1185">Reference proteome</keyword>
<dbReference type="OrthoDB" id="9814402at2"/>
<dbReference type="AlphaFoldDB" id="A0A0S2HZW0"/>
<keyword evidence="5" id="KW-0805">Transcription regulation</keyword>
<dbReference type="STRING" id="1307839.L21SP5_01924"/>
<comment type="similarity">
    <text evidence="1">Belongs to the sigma-54 factor family.</text>
</comment>
<keyword evidence="6" id="KW-0731">Sigma factor</keyword>
<organism evidence="13 14">
    <name type="scientific">Salinivirga cyanobacteriivorans</name>
    <dbReference type="NCBI Taxonomy" id="1307839"/>
    <lineage>
        <taxon>Bacteria</taxon>
        <taxon>Pseudomonadati</taxon>
        <taxon>Bacteroidota</taxon>
        <taxon>Bacteroidia</taxon>
        <taxon>Bacteroidales</taxon>
        <taxon>Salinivirgaceae</taxon>
        <taxon>Salinivirga</taxon>
    </lineage>
</organism>
<dbReference type="Gene3D" id="1.10.10.60">
    <property type="entry name" value="Homeodomain-like"/>
    <property type="match status" value="1"/>
</dbReference>
<dbReference type="GO" id="GO:0006352">
    <property type="term" value="P:DNA-templated transcription initiation"/>
    <property type="evidence" value="ECO:0007669"/>
    <property type="project" value="InterPro"/>
</dbReference>
<dbReference type="Pfam" id="PF04963">
    <property type="entry name" value="Sigma54_CBD"/>
    <property type="match status" value="1"/>
</dbReference>